<dbReference type="AlphaFoldDB" id="A0A6L2M2J6"/>
<feature type="region of interest" description="Disordered" evidence="1">
    <location>
        <begin position="186"/>
        <end position="207"/>
    </location>
</feature>
<feature type="compositionally biased region" description="Basic and acidic residues" evidence="1">
    <location>
        <begin position="126"/>
        <end position="135"/>
    </location>
</feature>
<gene>
    <name evidence="2" type="ORF">Tci_040224</name>
</gene>
<name>A0A6L2M2J6_TANCI</name>
<feature type="compositionally biased region" description="Pro residues" evidence="1">
    <location>
        <begin position="81"/>
        <end position="90"/>
    </location>
</feature>
<sequence length="264" mass="29616">MSAKHTSWNEFCSAMASAIICLSNGENVEEGIAVEQVQNDDAAQEGVTAAIENDVQEQSIPSPTSLPQPPQDFSSTSSVQPTPPPSPQPQPQAADFPLDKLDMDEGVALTTKKEEEKKTKKAKNSAGDDQKKQQVKIDEEYARKLHEELNQVIDWDVATDHVKQKAKEDPYVQRLDYFKKQIDEEERRATESINKTPAQKASKRRKLNKEVAELNKHLEIVPDEDNDVFTEATPLARKVPVVDYSIIFLNNKPHYKIVKADGTH</sequence>
<feature type="region of interest" description="Disordered" evidence="1">
    <location>
        <begin position="39"/>
        <end position="135"/>
    </location>
</feature>
<evidence type="ECO:0000313" key="2">
    <source>
        <dbReference type="EMBL" id="GEU68246.1"/>
    </source>
</evidence>
<protein>
    <submittedName>
        <fullName evidence="2">Uncharacterized protein</fullName>
    </submittedName>
</protein>
<evidence type="ECO:0000256" key="1">
    <source>
        <dbReference type="SAM" id="MobiDB-lite"/>
    </source>
</evidence>
<proteinExistence type="predicted"/>
<dbReference type="EMBL" id="BKCJ010005713">
    <property type="protein sequence ID" value="GEU68246.1"/>
    <property type="molecule type" value="Genomic_DNA"/>
</dbReference>
<comment type="caution">
    <text evidence="2">The sequence shown here is derived from an EMBL/GenBank/DDBJ whole genome shotgun (WGS) entry which is preliminary data.</text>
</comment>
<accession>A0A6L2M2J6</accession>
<organism evidence="2">
    <name type="scientific">Tanacetum cinerariifolium</name>
    <name type="common">Dalmatian daisy</name>
    <name type="synonym">Chrysanthemum cinerariifolium</name>
    <dbReference type="NCBI Taxonomy" id="118510"/>
    <lineage>
        <taxon>Eukaryota</taxon>
        <taxon>Viridiplantae</taxon>
        <taxon>Streptophyta</taxon>
        <taxon>Embryophyta</taxon>
        <taxon>Tracheophyta</taxon>
        <taxon>Spermatophyta</taxon>
        <taxon>Magnoliopsida</taxon>
        <taxon>eudicotyledons</taxon>
        <taxon>Gunneridae</taxon>
        <taxon>Pentapetalae</taxon>
        <taxon>asterids</taxon>
        <taxon>campanulids</taxon>
        <taxon>Asterales</taxon>
        <taxon>Asteraceae</taxon>
        <taxon>Asteroideae</taxon>
        <taxon>Anthemideae</taxon>
        <taxon>Anthemidinae</taxon>
        <taxon>Tanacetum</taxon>
    </lineage>
</organism>
<reference evidence="2" key="1">
    <citation type="journal article" date="2019" name="Sci. Rep.">
        <title>Draft genome of Tanacetum cinerariifolium, the natural source of mosquito coil.</title>
        <authorList>
            <person name="Yamashiro T."/>
            <person name="Shiraishi A."/>
            <person name="Satake H."/>
            <person name="Nakayama K."/>
        </authorList>
    </citation>
    <scope>NUCLEOTIDE SEQUENCE</scope>
</reference>